<proteinExistence type="predicted"/>
<dbReference type="CDD" id="cd02978">
    <property type="entry name" value="KaiB_like"/>
    <property type="match status" value="1"/>
</dbReference>
<reference evidence="2 3" key="2">
    <citation type="submission" date="2024-09" db="EMBL/GenBank/DDBJ databases">
        <title>Draft genome sequence of Candidatus Magnetaquicoccaceae bacterium FCR-1.</title>
        <authorList>
            <person name="Shimoshige H."/>
            <person name="Shimamura S."/>
            <person name="Taoka A."/>
            <person name="Kobayashi H."/>
            <person name="Maekawa T."/>
        </authorList>
    </citation>
    <scope>NUCLEOTIDE SEQUENCE [LARGE SCALE GENOMIC DNA]</scope>
    <source>
        <strain evidence="2 3">FCR-1</strain>
    </source>
</reference>
<name>A0ABQ0C5C8_9PROT</name>
<sequence length="103" mass="11285">MSTDTSPRFLLFITGDSPIGQRATTNFRDLAETVYKEQYELEIIDILSQPARAEENNILAAPTLVRLTPSPPVKIIGDLSAEGRVRQILGLPEQPGESPSPSH</sequence>
<dbReference type="SUPFAM" id="SSF52833">
    <property type="entry name" value="Thioredoxin-like"/>
    <property type="match status" value="1"/>
</dbReference>
<dbReference type="Proteomes" id="UP001628193">
    <property type="component" value="Unassembled WGS sequence"/>
</dbReference>
<gene>
    <name evidence="2" type="primary">kaiB_1</name>
    <name evidence="2" type="ORF">SIID45300_00382</name>
</gene>
<dbReference type="PANTHER" id="PTHR41709:SF2">
    <property type="entry name" value="CIRCADIAN CLOCK PROTEIN KAIB2"/>
    <property type="match status" value="1"/>
</dbReference>
<accession>A0ABQ0C5C8</accession>
<evidence type="ECO:0000313" key="2">
    <source>
        <dbReference type="EMBL" id="GAB0056082.1"/>
    </source>
</evidence>
<dbReference type="RefSeq" id="WP_420903793.1">
    <property type="nucleotide sequence ID" value="NZ_BAAFGK010000001.1"/>
</dbReference>
<organism evidence="2 3">
    <name type="scientific">Candidatus Magnetaquiglobus chichijimensis</name>
    <dbReference type="NCBI Taxonomy" id="3141448"/>
    <lineage>
        <taxon>Bacteria</taxon>
        <taxon>Pseudomonadati</taxon>
        <taxon>Pseudomonadota</taxon>
        <taxon>Magnetococcia</taxon>
        <taxon>Magnetococcales</taxon>
        <taxon>Candidatus Magnetaquicoccaceae</taxon>
        <taxon>Candidatus Magnetaquiglobus</taxon>
    </lineage>
</organism>
<evidence type="ECO:0000259" key="1">
    <source>
        <dbReference type="SMART" id="SM01248"/>
    </source>
</evidence>
<dbReference type="InterPro" id="IPR039022">
    <property type="entry name" value="KaiB-like"/>
</dbReference>
<protein>
    <submittedName>
        <fullName evidence="2">Circadian clock protein KaiB</fullName>
    </submittedName>
</protein>
<dbReference type="EMBL" id="BAAFGK010000001">
    <property type="protein sequence ID" value="GAB0056082.1"/>
    <property type="molecule type" value="Genomic_DNA"/>
</dbReference>
<dbReference type="InterPro" id="IPR011649">
    <property type="entry name" value="KaiB_domain"/>
</dbReference>
<dbReference type="PANTHER" id="PTHR41709">
    <property type="entry name" value="KAIB-LIKE PROTEIN 1"/>
    <property type="match status" value="1"/>
</dbReference>
<evidence type="ECO:0000313" key="3">
    <source>
        <dbReference type="Proteomes" id="UP001628193"/>
    </source>
</evidence>
<dbReference type="InterPro" id="IPR036249">
    <property type="entry name" value="Thioredoxin-like_sf"/>
</dbReference>
<dbReference type="Pfam" id="PF07689">
    <property type="entry name" value="KaiB"/>
    <property type="match status" value="1"/>
</dbReference>
<keyword evidence="3" id="KW-1185">Reference proteome</keyword>
<dbReference type="SMART" id="SM01248">
    <property type="entry name" value="KaiB"/>
    <property type="match status" value="1"/>
</dbReference>
<dbReference type="Gene3D" id="3.40.30.10">
    <property type="entry name" value="Glutaredoxin"/>
    <property type="match status" value="1"/>
</dbReference>
<feature type="domain" description="KaiB" evidence="1">
    <location>
        <begin position="10"/>
        <end position="91"/>
    </location>
</feature>
<comment type="caution">
    <text evidence="2">The sequence shown here is derived from an EMBL/GenBank/DDBJ whole genome shotgun (WGS) entry which is preliminary data.</text>
</comment>
<reference evidence="2 3" key="1">
    <citation type="submission" date="2024-05" db="EMBL/GenBank/DDBJ databases">
        <authorList>
            <consortium name="Candidatus Magnetaquicoccaceae bacterium FCR-1 genome sequencing consortium"/>
            <person name="Shimoshige H."/>
            <person name="Shimamura S."/>
            <person name="Taoka A."/>
            <person name="Kobayashi H."/>
            <person name="Maekawa T."/>
        </authorList>
    </citation>
    <scope>NUCLEOTIDE SEQUENCE [LARGE SCALE GENOMIC DNA]</scope>
    <source>
        <strain evidence="2 3">FCR-1</strain>
    </source>
</reference>